<sequence length="204" mass="22204">MDFAKVLAALANLVSPTGTKVDIKPGVSVRIDVNALKDNASSLISELRRVPELVDGASHLVLRTHVLTDENCYNLLAVGKLLKLWDIHPGKFHWDENYKIEQHHLPTLINIKLPVSRILNCRGCGSEMGRVDDGHIYLKNKELGLCNLCADSLDPQKPVQTFSAPKKASIPPNISAFVPSAAASANAVAPPQAFLDALNNMNKQ</sequence>
<protein>
    <submittedName>
        <fullName evidence="1">Uncharacterized protein</fullName>
    </submittedName>
</protein>
<dbReference type="EMBL" id="LAZR01000051">
    <property type="protein sequence ID" value="KKN98558.1"/>
    <property type="molecule type" value="Genomic_DNA"/>
</dbReference>
<gene>
    <name evidence="1" type="ORF">LCGC14_0146700</name>
</gene>
<reference evidence="1" key="1">
    <citation type="journal article" date="2015" name="Nature">
        <title>Complex archaea that bridge the gap between prokaryotes and eukaryotes.</title>
        <authorList>
            <person name="Spang A."/>
            <person name="Saw J.H."/>
            <person name="Jorgensen S.L."/>
            <person name="Zaremba-Niedzwiedzka K."/>
            <person name="Martijn J."/>
            <person name="Lind A.E."/>
            <person name="van Eijk R."/>
            <person name="Schleper C."/>
            <person name="Guy L."/>
            <person name="Ettema T.J."/>
        </authorList>
    </citation>
    <scope>NUCLEOTIDE SEQUENCE</scope>
</reference>
<dbReference type="AlphaFoldDB" id="A0A0F9Y1I4"/>
<organism evidence="1">
    <name type="scientific">marine sediment metagenome</name>
    <dbReference type="NCBI Taxonomy" id="412755"/>
    <lineage>
        <taxon>unclassified sequences</taxon>
        <taxon>metagenomes</taxon>
        <taxon>ecological metagenomes</taxon>
    </lineage>
</organism>
<accession>A0A0F9Y1I4</accession>
<evidence type="ECO:0000313" key="1">
    <source>
        <dbReference type="EMBL" id="KKN98558.1"/>
    </source>
</evidence>
<proteinExistence type="predicted"/>
<comment type="caution">
    <text evidence="1">The sequence shown here is derived from an EMBL/GenBank/DDBJ whole genome shotgun (WGS) entry which is preliminary data.</text>
</comment>
<name>A0A0F9Y1I4_9ZZZZ</name>